<dbReference type="SUPFAM" id="SSF57716">
    <property type="entry name" value="Glucocorticoid receptor-like (DNA-binding domain)"/>
    <property type="match status" value="1"/>
</dbReference>
<dbReference type="GO" id="GO:0008270">
    <property type="term" value="F:zinc ion binding"/>
    <property type="evidence" value="ECO:0007669"/>
    <property type="project" value="UniProtKB-UniRule"/>
</dbReference>
<dbReference type="OrthoDB" id="6077919at2759"/>
<evidence type="ECO:0000259" key="14">
    <source>
        <dbReference type="PROSITE" id="PS51915"/>
    </source>
</evidence>
<dbReference type="PROSITE" id="PS50157">
    <property type="entry name" value="ZINC_FINGER_C2H2_2"/>
    <property type="match status" value="10"/>
</dbReference>
<dbReference type="PROSITE" id="PS51915">
    <property type="entry name" value="ZAD"/>
    <property type="match status" value="1"/>
</dbReference>
<evidence type="ECO:0000256" key="9">
    <source>
        <dbReference type="ARBA" id="ARBA00023163"/>
    </source>
</evidence>
<comment type="caution">
    <text evidence="15">The sequence shown here is derived from an EMBL/GenBank/DDBJ whole genome shotgun (WGS) entry which is preliminary data.</text>
</comment>
<evidence type="ECO:0000256" key="1">
    <source>
        <dbReference type="ARBA" id="ARBA00004123"/>
    </source>
</evidence>
<dbReference type="GO" id="GO:0005634">
    <property type="term" value="C:nucleus"/>
    <property type="evidence" value="ECO:0007669"/>
    <property type="project" value="UniProtKB-SubCell"/>
</dbReference>
<dbReference type="SUPFAM" id="SSF57667">
    <property type="entry name" value="beta-beta-alpha zinc fingers"/>
    <property type="match status" value="6"/>
</dbReference>
<dbReference type="Proteomes" id="UP000801492">
    <property type="component" value="Unassembled WGS sequence"/>
</dbReference>
<evidence type="ECO:0000256" key="4">
    <source>
        <dbReference type="ARBA" id="ARBA00022737"/>
    </source>
</evidence>
<evidence type="ECO:0000256" key="7">
    <source>
        <dbReference type="ARBA" id="ARBA00023015"/>
    </source>
</evidence>
<dbReference type="GO" id="GO:0003690">
    <property type="term" value="F:double-stranded DNA binding"/>
    <property type="evidence" value="ECO:0007669"/>
    <property type="project" value="UniProtKB-ARBA"/>
</dbReference>
<comment type="similarity">
    <text evidence="2">Belongs to the krueppel C2H2-type zinc-finger protein family.</text>
</comment>
<evidence type="ECO:0000256" key="6">
    <source>
        <dbReference type="ARBA" id="ARBA00022833"/>
    </source>
</evidence>
<keyword evidence="16" id="KW-1185">Reference proteome</keyword>
<feature type="domain" description="C2H2-type" evidence="13">
    <location>
        <begin position="585"/>
        <end position="612"/>
    </location>
</feature>
<dbReference type="Pfam" id="PF00096">
    <property type="entry name" value="zf-C2H2"/>
    <property type="match status" value="8"/>
</dbReference>
<dbReference type="InterPro" id="IPR036236">
    <property type="entry name" value="Znf_C2H2_sf"/>
</dbReference>
<feature type="domain" description="C2H2-type" evidence="13">
    <location>
        <begin position="415"/>
        <end position="442"/>
    </location>
</feature>
<keyword evidence="5 11" id="KW-0863">Zinc-finger</keyword>
<evidence type="ECO:0000256" key="12">
    <source>
        <dbReference type="PROSITE-ProRule" id="PRU01263"/>
    </source>
</evidence>
<dbReference type="FunFam" id="3.30.160.60:FF:000100">
    <property type="entry name" value="Zinc finger 45-like"/>
    <property type="match status" value="1"/>
</dbReference>
<feature type="domain" description="C2H2-type" evidence="13">
    <location>
        <begin position="527"/>
        <end position="556"/>
    </location>
</feature>
<keyword evidence="10" id="KW-0539">Nucleus</keyword>
<dbReference type="InterPro" id="IPR012934">
    <property type="entry name" value="Znf_AD"/>
</dbReference>
<name>A0A8K0CZP9_IGNLU</name>
<feature type="domain" description="C2H2-type" evidence="13">
    <location>
        <begin position="251"/>
        <end position="282"/>
    </location>
</feature>
<dbReference type="PANTHER" id="PTHR16515">
    <property type="entry name" value="PR DOMAIN ZINC FINGER PROTEIN"/>
    <property type="match status" value="1"/>
</dbReference>
<dbReference type="InterPro" id="IPR013087">
    <property type="entry name" value="Znf_C2H2_type"/>
</dbReference>
<feature type="domain" description="C2H2-type" evidence="13">
    <location>
        <begin position="126"/>
        <end position="153"/>
    </location>
</feature>
<dbReference type="FunFam" id="3.30.160.60:FF:001370">
    <property type="entry name" value="Zinc finger protein"/>
    <property type="match status" value="1"/>
</dbReference>
<dbReference type="PANTHER" id="PTHR16515:SF49">
    <property type="entry name" value="GASTRULA ZINC FINGER PROTEIN XLCGF49.1-LIKE-RELATED"/>
    <property type="match status" value="1"/>
</dbReference>
<dbReference type="PROSITE" id="PS00028">
    <property type="entry name" value="ZINC_FINGER_C2H2_1"/>
    <property type="match status" value="8"/>
</dbReference>
<keyword evidence="7" id="KW-0805">Transcription regulation</keyword>
<dbReference type="Pfam" id="PF12874">
    <property type="entry name" value="zf-met"/>
    <property type="match status" value="1"/>
</dbReference>
<feature type="domain" description="C2H2-type" evidence="13">
    <location>
        <begin position="557"/>
        <end position="584"/>
    </location>
</feature>
<evidence type="ECO:0000256" key="5">
    <source>
        <dbReference type="ARBA" id="ARBA00022771"/>
    </source>
</evidence>
<evidence type="ECO:0000256" key="11">
    <source>
        <dbReference type="PROSITE-ProRule" id="PRU00042"/>
    </source>
</evidence>
<feature type="binding site" evidence="12">
    <location>
        <position position="18"/>
    </location>
    <ligand>
        <name>Zn(2+)</name>
        <dbReference type="ChEBI" id="CHEBI:29105"/>
    </ligand>
</feature>
<dbReference type="Gene3D" id="3.40.1800.20">
    <property type="match status" value="1"/>
</dbReference>
<feature type="domain" description="C2H2-type" evidence="13">
    <location>
        <begin position="471"/>
        <end position="498"/>
    </location>
</feature>
<evidence type="ECO:0000313" key="16">
    <source>
        <dbReference type="Proteomes" id="UP000801492"/>
    </source>
</evidence>
<evidence type="ECO:0000256" key="10">
    <source>
        <dbReference type="ARBA" id="ARBA00023242"/>
    </source>
</evidence>
<dbReference type="Gene3D" id="3.30.160.60">
    <property type="entry name" value="Classic Zinc Finger"/>
    <property type="match status" value="8"/>
</dbReference>
<dbReference type="SMART" id="SM00868">
    <property type="entry name" value="zf-AD"/>
    <property type="match status" value="1"/>
</dbReference>
<evidence type="ECO:0000256" key="2">
    <source>
        <dbReference type="ARBA" id="ARBA00006991"/>
    </source>
</evidence>
<keyword evidence="4" id="KW-0677">Repeat</keyword>
<feature type="domain" description="C2H2-type" evidence="13">
    <location>
        <begin position="442"/>
        <end position="470"/>
    </location>
</feature>
<feature type="binding site" evidence="12">
    <location>
        <position position="68"/>
    </location>
    <ligand>
        <name>Zn(2+)</name>
        <dbReference type="ChEBI" id="CHEBI:29105"/>
    </ligand>
</feature>
<reference evidence="15" key="1">
    <citation type="submission" date="2019-08" db="EMBL/GenBank/DDBJ databases">
        <title>The genome of the North American firefly Photinus pyralis.</title>
        <authorList>
            <consortium name="Photinus pyralis genome working group"/>
            <person name="Fallon T.R."/>
            <person name="Sander Lower S.E."/>
            <person name="Weng J.-K."/>
        </authorList>
    </citation>
    <scope>NUCLEOTIDE SEQUENCE</scope>
    <source>
        <strain evidence="15">TRF0915ILg1</strain>
        <tissue evidence="15">Whole body</tissue>
    </source>
</reference>
<feature type="domain" description="C2H2-type" evidence="13">
    <location>
        <begin position="499"/>
        <end position="526"/>
    </location>
</feature>
<evidence type="ECO:0000259" key="13">
    <source>
        <dbReference type="PROSITE" id="PS50157"/>
    </source>
</evidence>
<protein>
    <submittedName>
        <fullName evidence="15">Uncharacterized protein</fullName>
    </submittedName>
</protein>
<feature type="binding site" evidence="12">
    <location>
        <position position="71"/>
    </location>
    <ligand>
        <name>Zn(2+)</name>
        <dbReference type="ChEBI" id="CHEBI:29105"/>
    </ligand>
</feature>
<dbReference type="InterPro" id="IPR050331">
    <property type="entry name" value="Zinc_finger"/>
</dbReference>
<accession>A0A8K0CZP9</accession>
<feature type="domain" description="ZAD" evidence="14">
    <location>
        <begin position="16"/>
        <end position="95"/>
    </location>
</feature>
<keyword evidence="9" id="KW-0804">Transcription</keyword>
<dbReference type="EMBL" id="VTPC01004928">
    <property type="protein sequence ID" value="KAF2896589.1"/>
    <property type="molecule type" value="Genomic_DNA"/>
</dbReference>
<feature type="binding site" evidence="12">
    <location>
        <position position="21"/>
    </location>
    <ligand>
        <name>Zn(2+)</name>
        <dbReference type="ChEBI" id="CHEBI:29105"/>
    </ligand>
</feature>
<keyword evidence="8" id="KW-0238">DNA-binding</keyword>
<organism evidence="15 16">
    <name type="scientific">Ignelater luminosus</name>
    <name type="common">Cucubano</name>
    <name type="synonym">Pyrophorus luminosus</name>
    <dbReference type="NCBI Taxonomy" id="2038154"/>
    <lineage>
        <taxon>Eukaryota</taxon>
        <taxon>Metazoa</taxon>
        <taxon>Ecdysozoa</taxon>
        <taxon>Arthropoda</taxon>
        <taxon>Hexapoda</taxon>
        <taxon>Insecta</taxon>
        <taxon>Pterygota</taxon>
        <taxon>Neoptera</taxon>
        <taxon>Endopterygota</taxon>
        <taxon>Coleoptera</taxon>
        <taxon>Polyphaga</taxon>
        <taxon>Elateriformia</taxon>
        <taxon>Elateroidea</taxon>
        <taxon>Elateridae</taxon>
        <taxon>Agrypninae</taxon>
        <taxon>Pyrophorini</taxon>
        <taxon>Ignelater</taxon>
    </lineage>
</organism>
<dbReference type="Pfam" id="PF07776">
    <property type="entry name" value="zf-AD"/>
    <property type="match status" value="1"/>
</dbReference>
<feature type="domain" description="C2H2-type" evidence="13">
    <location>
        <begin position="388"/>
        <end position="415"/>
    </location>
</feature>
<sequence length="613" mass="70331">MSAQLQILQLPRDINRFCRACMTLTDNYINCFDNYIIQDNEQTELCRMFESVTSLNVALKDGLPETICQRCTEQITASYMFKSQCQRVDKQLQSLNTLTDPSFEKTKITNDSTCTKPKLNNSENNYQCNVCQSAFLSYYSLSIHMIEHDRTKNLFERFVDNQDKNRIVLNHTQPSNAEVNIPSLVKARKLSSPKNSISNAINDKDYLKEEHGHDEKIDIKPENNDVIITCSRQLNTSRRSSQKRLSHLIEIRCKICSKEFKTRKELISHLCTPVMNHNGDNTGTICTLCEKSFPNPSTLSLHFLKHAYSSLDMLETSIDTDMIFCEVCGQICNLELDLQLHYEEKHGGKPSGLCFKCCQTFDTESALLEHDCLFVQDAIMDSLEKENNSCVLCNTSFTSKETLLKHSVEHLMKKYTCKKCFLSFCTRNSYFSHLATHTPYRYSCSTCGKALSTKSALKSHIVGVHSNELNHTCSTCGKSFATPSRLKIHSQIHKNHKKYICSYCGYSTHKAGDLQIHIRIHTSERPYKCTFANCNASFKTSSHLCEHVRRHLQIKKFKCNVCGSGFSSSNGLKIHYMQHTGEKPYSCPICNVNFRRKYHVKVHMKQHEPKPYQ</sequence>
<proteinExistence type="inferred from homology"/>
<evidence type="ECO:0000313" key="15">
    <source>
        <dbReference type="EMBL" id="KAF2896589.1"/>
    </source>
</evidence>
<comment type="subcellular location">
    <subcellularLocation>
        <location evidence="1">Nucleus</location>
    </subcellularLocation>
</comment>
<evidence type="ECO:0000256" key="8">
    <source>
        <dbReference type="ARBA" id="ARBA00023125"/>
    </source>
</evidence>
<dbReference type="SMART" id="SM00355">
    <property type="entry name" value="ZnF_C2H2"/>
    <property type="match status" value="12"/>
</dbReference>
<gene>
    <name evidence="15" type="ORF">ILUMI_09591</name>
</gene>
<keyword evidence="6 12" id="KW-0862">Zinc</keyword>
<dbReference type="FunFam" id="3.30.160.60:FF:000515">
    <property type="entry name" value="early growth response protein 4"/>
    <property type="match status" value="1"/>
</dbReference>
<keyword evidence="3 12" id="KW-0479">Metal-binding</keyword>
<evidence type="ECO:0000256" key="3">
    <source>
        <dbReference type="ARBA" id="ARBA00022723"/>
    </source>
</evidence>
<dbReference type="GO" id="GO:0010468">
    <property type="term" value="P:regulation of gene expression"/>
    <property type="evidence" value="ECO:0007669"/>
    <property type="project" value="TreeGrafter"/>
</dbReference>
<dbReference type="AlphaFoldDB" id="A0A8K0CZP9"/>